<keyword evidence="2" id="KW-1003">Cell membrane</keyword>
<evidence type="ECO:0000313" key="8">
    <source>
        <dbReference type="Proteomes" id="UP000266273"/>
    </source>
</evidence>
<gene>
    <name evidence="7" type="ORF">BXY53_1591</name>
</gene>
<evidence type="ECO:0000256" key="3">
    <source>
        <dbReference type="ARBA" id="ARBA00022692"/>
    </source>
</evidence>
<dbReference type="GO" id="GO:0015920">
    <property type="term" value="P:lipopolysaccharide transport"/>
    <property type="evidence" value="ECO:0007669"/>
    <property type="project" value="TreeGrafter"/>
</dbReference>
<feature type="transmembrane region" description="Helical" evidence="6">
    <location>
        <begin position="12"/>
        <end position="30"/>
    </location>
</feature>
<dbReference type="PANTHER" id="PTHR33529:SF2">
    <property type="entry name" value="LIPOPOLYSACCHARIDE EXPORT SYSTEM PERMEASE PROTEIN LPTG"/>
    <property type="match status" value="1"/>
</dbReference>
<comment type="caution">
    <text evidence="7">The sequence shown here is derived from an EMBL/GenBank/DDBJ whole genome shotgun (WGS) entry which is preliminary data.</text>
</comment>
<protein>
    <submittedName>
        <fullName evidence="7">Lipopolysaccharide export system permease protein</fullName>
    </submittedName>
</protein>
<dbReference type="RefSeq" id="WP_119061273.1">
    <property type="nucleotide sequence ID" value="NZ_QXDF01000001.1"/>
</dbReference>
<reference evidence="7 8" key="1">
    <citation type="submission" date="2018-08" db="EMBL/GenBank/DDBJ databases">
        <title>Genomic Encyclopedia of Archaeal and Bacterial Type Strains, Phase II (KMG-II): from individual species to whole genera.</title>
        <authorList>
            <person name="Goeker M."/>
        </authorList>
    </citation>
    <scope>NUCLEOTIDE SEQUENCE [LARGE SCALE GENOMIC DNA]</scope>
    <source>
        <strain evidence="7 8">DSM 5002</strain>
    </source>
</reference>
<feature type="transmembrane region" description="Helical" evidence="6">
    <location>
        <begin position="304"/>
        <end position="321"/>
    </location>
</feature>
<sequence>MGTLGRYMAKRFVVSILGVFSLCLGLIFFIDFLEILRRGSDHEAASIGELVLITLLRLPKFAELTLPFAVLIGSIAAFMALSRTSELTVVRAAGISAWQFLRPGLVVALTLGVLSTTIYNPLAAWAKASAERLMGEVLGDGGETLLHENRPAWLRQNGADGPSIIYAGNVADKGLTLSAITVLQFDRNRKFLERIEADTARLQSGYWALENARVTSENGGTRTYETYFISTHLERQHIMNSITAAKGVSFWELPKYIEFAERAGLASERYKLEFQQLLAQPILLATMVLIAATCSLRSFRFGGIQTMVIAGLSAGFAFFVFSELSRKVGVSGLVSPTVAAWAPVLVACFLAATILLHQEDG</sequence>
<dbReference type="PANTHER" id="PTHR33529">
    <property type="entry name" value="SLR0882 PROTEIN-RELATED"/>
    <property type="match status" value="1"/>
</dbReference>
<organism evidence="7 8">
    <name type="scientific">Dichotomicrobium thermohalophilum</name>
    <dbReference type="NCBI Taxonomy" id="933063"/>
    <lineage>
        <taxon>Bacteria</taxon>
        <taxon>Pseudomonadati</taxon>
        <taxon>Pseudomonadota</taxon>
        <taxon>Alphaproteobacteria</taxon>
        <taxon>Hyphomicrobiales</taxon>
        <taxon>Hyphomicrobiaceae</taxon>
        <taxon>Dichotomicrobium</taxon>
    </lineage>
</organism>
<feature type="transmembrane region" description="Helical" evidence="6">
    <location>
        <begin position="277"/>
        <end position="298"/>
    </location>
</feature>
<accession>A0A397Q9K8</accession>
<dbReference type="GO" id="GO:0055085">
    <property type="term" value="P:transmembrane transport"/>
    <property type="evidence" value="ECO:0007669"/>
    <property type="project" value="InterPro"/>
</dbReference>
<evidence type="ECO:0000256" key="4">
    <source>
        <dbReference type="ARBA" id="ARBA00022989"/>
    </source>
</evidence>
<name>A0A397Q9K8_9HYPH</name>
<dbReference type="InterPro" id="IPR005495">
    <property type="entry name" value="LptG/LptF_permease"/>
</dbReference>
<proteinExistence type="predicted"/>
<dbReference type="InterPro" id="IPR030923">
    <property type="entry name" value="LptG"/>
</dbReference>
<evidence type="ECO:0000256" key="6">
    <source>
        <dbReference type="SAM" id="Phobius"/>
    </source>
</evidence>
<dbReference type="EMBL" id="QXDF01000001">
    <property type="protein sequence ID" value="RIA56485.1"/>
    <property type="molecule type" value="Genomic_DNA"/>
</dbReference>
<comment type="subcellular location">
    <subcellularLocation>
        <location evidence="1">Cell membrane</location>
        <topology evidence="1">Multi-pass membrane protein</topology>
    </subcellularLocation>
</comment>
<evidence type="ECO:0000313" key="7">
    <source>
        <dbReference type="EMBL" id="RIA56485.1"/>
    </source>
</evidence>
<keyword evidence="3 6" id="KW-0812">Transmembrane</keyword>
<evidence type="ECO:0000256" key="1">
    <source>
        <dbReference type="ARBA" id="ARBA00004651"/>
    </source>
</evidence>
<dbReference type="OrthoDB" id="9798468at2"/>
<evidence type="ECO:0000256" key="2">
    <source>
        <dbReference type="ARBA" id="ARBA00022475"/>
    </source>
</evidence>
<dbReference type="NCBIfam" id="TIGR04408">
    <property type="entry name" value="LptG_lptG"/>
    <property type="match status" value="1"/>
</dbReference>
<keyword evidence="5 6" id="KW-0472">Membrane</keyword>
<dbReference type="GO" id="GO:0043190">
    <property type="term" value="C:ATP-binding cassette (ABC) transporter complex"/>
    <property type="evidence" value="ECO:0007669"/>
    <property type="project" value="InterPro"/>
</dbReference>
<feature type="transmembrane region" description="Helical" evidence="6">
    <location>
        <begin position="64"/>
        <end position="81"/>
    </location>
</feature>
<feature type="transmembrane region" description="Helical" evidence="6">
    <location>
        <begin position="333"/>
        <end position="356"/>
    </location>
</feature>
<keyword evidence="4 6" id="KW-1133">Transmembrane helix</keyword>
<dbReference type="AlphaFoldDB" id="A0A397Q9K8"/>
<dbReference type="Proteomes" id="UP000266273">
    <property type="component" value="Unassembled WGS sequence"/>
</dbReference>
<keyword evidence="8" id="KW-1185">Reference proteome</keyword>
<dbReference type="Pfam" id="PF03739">
    <property type="entry name" value="LptF_LptG"/>
    <property type="match status" value="1"/>
</dbReference>
<evidence type="ECO:0000256" key="5">
    <source>
        <dbReference type="ARBA" id="ARBA00023136"/>
    </source>
</evidence>